<dbReference type="EMBL" id="JANBQF010000775">
    <property type="protein sequence ID" value="KAJ1999149.1"/>
    <property type="molecule type" value="Genomic_DNA"/>
</dbReference>
<comment type="caution">
    <text evidence="3">The sequence shown here is derived from an EMBL/GenBank/DDBJ whole genome shotgun (WGS) entry which is preliminary data.</text>
</comment>
<protein>
    <recommendedName>
        <fullName evidence="2">RRM domain-containing protein</fullName>
    </recommendedName>
</protein>
<feature type="domain" description="RRM" evidence="2">
    <location>
        <begin position="2"/>
        <end position="78"/>
    </location>
</feature>
<dbReference type="SMART" id="SM00360">
    <property type="entry name" value="RRM"/>
    <property type="match status" value="2"/>
</dbReference>
<dbReference type="Gene3D" id="3.30.70.330">
    <property type="match status" value="2"/>
</dbReference>
<reference evidence="3" key="1">
    <citation type="submission" date="2022-07" db="EMBL/GenBank/DDBJ databases">
        <title>Phylogenomic reconstructions and comparative analyses of Kickxellomycotina fungi.</title>
        <authorList>
            <person name="Reynolds N.K."/>
            <person name="Stajich J.E."/>
            <person name="Barry K."/>
            <person name="Grigoriev I.V."/>
            <person name="Crous P."/>
            <person name="Smith M.E."/>
        </authorList>
    </citation>
    <scope>NUCLEOTIDE SEQUENCE</scope>
    <source>
        <strain evidence="3">IMI 214461</strain>
    </source>
</reference>
<name>A0A9W8BFL7_9FUNG</name>
<organism evidence="3 4">
    <name type="scientific">Coemansia thaxteri</name>
    <dbReference type="NCBI Taxonomy" id="2663907"/>
    <lineage>
        <taxon>Eukaryota</taxon>
        <taxon>Fungi</taxon>
        <taxon>Fungi incertae sedis</taxon>
        <taxon>Zoopagomycota</taxon>
        <taxon>Kickxellomycotina</taxon>
        <taxon>Kickxellomycetes</taxon>
        <taxon>Kickxellales</taxon>
        <taxon>Kickxellaceae</taxon>
        <taxon>Coemansia</taxon>
    </lineage>
</organism>
<dbReference type="CDD" id="cd00590">
    <property type="entry name" value="RRM_SF"/>
    <property type="match status" value="2"/>
</dbReference>
<evidence type="ECO:0000313" key="3">
    <source>
        <dbReference type="EMBL" id="KAJ1999149.1"/>
    </source>
</evidence>
<evidence type="ECO:0000259" key="2">
    <source>
        <dbReference type="PROSITE" id="PS50102"/>
    </source>
</evidence>
<dbReference type="InterPro" id="IPR012677">
    <property type="entry name" value="Nucleotide-bd_a/b_plait_sf"/>
</dbReference>
<dbReference type="GO" id="GO:0003723">
    <property type="term" value="F:RNA binding"/>
    <property type="evidence" value="ECO:0007669"/>
    <property type="project" value="UniProtKB-UniRule"/>
</dbReference>
<evidence type="ECO:0000313" key="4">
    <source>
        <dbReference type="Proteomes" id="UP001150907"/>
    </source>
</evidence>
<dbReference type="InterPro" id="IPR035979">
    <property type="entry name" value="RBD_domain_sf"/>
</dbReference>
<dbReference type="AlphaFoldDB" id="A0A9W8BFL7"/>
<dbReference type="Proteomes" id="UP001150907">
    <property type="component" value="Unassembled WGS sequence"/>
</dbReference>
<dbReference type="InterPro" id="IPR000504">
    <property type="entry name" value="RRM_dom"/>
</dbReference>
<gene>
    <name evidence="3" type="ORF">H4R26_005180</name>
</gene>
<sequence length="254" mass="26984">SNVVFVNNLPPSFSSHDVEKLLGGRTNVSKVTMLETKQGATRGQARADLSSVGALIAALDKNGLRVDGHFVSIHVFNPSRHSRVSEKPTTVEVRGVSPDTSNRQIEQEVVSGKASAPIRVHRSRQGDVVFVVMKKSDAQQAVDILHGCSIDGRVLSARIAEANADTFNADVSAPKPTRASAMVEPAPTLRAAASAMVPRKAAAKRPSKKVALSATKPTAIPLNTDSTNVAGTKSNSDFRQLFLESNKNNIGDVE</sequence>
<proteinExistence type="predicted"/>
<dbReference type="SUPFAM" id="SSF54928">
    <property type="entry name" value="RNA-binding domain, RBD"/>
    <property type="match status" value="2"/>
</dbReference>
<dbReference type="PROSITE" id="PS50102">
    <property type="entry name" value="RRM"/>
    <property type="match status" value="1"/>
</dbReference>
<dbReference type="OrthoDB" id="360390at2759"/>
<feature type="non-terminal residue" evidence="3">
    <location>
        <position position="1"/>
    </location>
</feature>
<accession>A0A9W8BFL7</accession>
<keyword evidence="4" id="KW-1185">Reference proteome</keyword>
<evidence type="ECO:0000256" key="1">
    <source>
        <dbReference type="PROSITE-ProRule" id="PRU00176"/>
    </source>
</evidence>
<keyword evidence="1" id="KW-0694">RNA-binding</keyword>